<dbReference type="NCBIfam" id="TIGR00215">
    <property type="entry name" value="lpxB"/>
    <property type="match status" value="1"/>
</dbReference>
<evidence type="ECO:0000256" key="7">
    <source>
        <dbReference type="ARBA" id="ARBA00048975"/>
    </source>
</evidence>
<protein>
    <recommendedName>
        <fullName evidence="1">lipid-A-disaccharide synthase</fullName>
        <ecNumber evidence="1">2.4.1.182</ecNumber>
    </recommendedName>
</protein>
<keyword evidence="4" id="KW-0328">Glycosyltransferase</keyword>
<evidence type="ECO:0000256" key="6">
    <source>
        <dbReference type="ARBA" id="ARBA00023098"/>
    </source>
</evidence>
<dbReference type="Pfam" id="PF02684">
    <property type="entry name" value="LpxB"/>
    <property type="match status" value="1"/>
</dbReference>
<evidence type="ECO:0000256" key="3">
    <source>
        <dbReference type="ARBA" id="ARBA00022556"/>
    </source>
</evidence>
<proteinExistence type="predicted"/>
<dbReference type="AlphaFoldDB" id="A0A381QBT2"/>
<dbReference type="PANTHER" id="PTHR30372">
    <property type="entry name" value="LIPID-A-DISACCHARIDE SYNTHASE"/>
    <property type="match status" value="1"/>
</dbReference>
<keyword evidence="3" id="KW-0441">Lipid A biosynthesis</keyword>
<keyword evidence="2" id="KW-0444">Lipid biosynthesis</keyword>
<evidence type="ECO:0000256" key="4">
    <source>
        <dbReference type="ARBA" id="ARBA00022676"/>
    </source>
</evidence>
<dbReference type="PANTHER" id="PTHR30372:SF4">
    <property type="entry name" value="LIPID-A-DISACCHARIDE SYNTHASE, MITOCHONDRIAL-RELATED"/>
    <property type="match status" value="1"/>
</dbReference>
<dbReference type="GO" id="GO:0008915">
    <property type="term" value="F:lipid-A-disaccharide synthase activity"/>
    <property type="evidence" value="ECO:0007669"/>
    <property type="project" value="UniProtKB-EC"/>
</dbReference>
<keyword evidence="5" id="KW-0808">Transferase</keyword>
<dbReference type="InterPro" id="IPR003835">
    <property type="entry name" value="Glyco_trans_19"/>
</dbReference>
<dbReference type="Gene3D" id="3.40.50.2000">
    <property type="entry name" value="Glycogen Phosphorylase B"/>
    <property type="match status" value="2"/>
</dbReference>
<organism evidence="8">
    <name type="scientific">marine metagenome</name>
    <dbReference type="NCBI Taxonomy" id="408172"/>
    <lineage>
        <taxon>unclassified sequences</taxon>
        <taxon>metagenomes</taxon>
        <taxon>ecological metagenomes</taxon>
    </lineage>
</organism>
<dbReference type="SUPFAM" id="SSF53756">
    <property type="entry name" value="UDP-Glycosyltransferase/glycogen phosphorylase"/>
    <property type="match status" value="1"/>
</dbReference>
<evidence type="ECO:0000313" key="8">
    <source>
        <dbReference type="EMBL" id="SUZ76418.1"/>
    </source>
</evidence>
<dbReference type="EC" id="2.4.1.182" evidence="1"/>
<dbReference type="GO" id="GO:0009245">
    <property type="term" value="P:lipid A biosynthetic process"/>
    <property type="evidence" value="ECO:0007669"/>
    <property type="project" value="UniProtKB-KW"/>
</dbReference>
<comment type="catalytic activity">
    <reaction evidence="7">
        <text>a lipid X + a UDP-2-N,3-O-bis[(3R)-3-hydroxyacyl]-alpha-D-glucosamine = a lipid A disaccharide + UDP + H(+)</text>
        <dbReference type="Rhea" id="RHEA:67828"/>
        <dbReference type="ChEBI" id="CHEBI:15378"/>
        <dbReference type="ChEBI" id="CHEBI:58223"/>
        <dbReference type="ChEBI" id="CHEBI:137748"/>
        <dbReference type="ChEBI" id="CHEBI:176338"/>
        <dbReference type="ChEBI" id="CHEBI:176343"/>
        <dbReference type="EC" id="2.4.1.182"/>
    </reaction>
</comment>
<accession>A0A381QBT2</accession>
<dbReference type="EMBL" id="UINC01001277">
    <property type="protein sequence ID" value="SUZ76418.1"/>
    <property type="molecule type" value="Genomic_DNA"/>
</dbReference>
<reference evidence="8" key="1">
    <citation type="submission" date="2018-05" db="EMBL/GenBank/DDBJ databases">
        <authorList>
            <person name="Lanie J.A."/>
            <person name="Ng W.-L."/>
            <person name="Kazmierczak K.M."/>
            <person name="Andrzejewski T.M."/>
            <person name="Davidsen T.M."/>
            <person name="Wayne K.J."/>
            <person name="Tettelin H."/>
            <person name="Glass J.I."/>
            <person name="Rusch D."/>
            <person name="Podicherti R."/>
            <person name="Tsui H.-C.T."/>
            <person name="Winkler M.E."/>
        </authorList>
    </citation>
    <scope>NUCLEOTIDE SEQUENCE</scope>
</reference>
<dbReference type="GO" id="GO:0016020">
    <property type="term" value="C:membrane"/>
    <property type="evidence" value="ECO:0007669"/>
    <property type="project" value="GOC"/>
</dbReference>
<keyword evidence="6" id="KW-0443">Lipid metabolism</keyword>
<gene>
    <name evidence="8" type="ORF">METZ01_LOCUS29272</name>
</gene>
<dbReference type="GO" id="GO:0005543">
    <property type="term" value="F:phospholipid binding"/>
    <property type="evidence" value="ECO:0007669"/>
    <property type="project" value="TreeGrafter"/>
</dbReference>
<evidence type="ECO:0000256" key="2">
    <source>
        <dbReference type="ARBA" id="ARBA00022516"/>
    </source>
</evidence>
<evidence type="ECO:0000256" key="5">
    <source>
        <dbReference type="ARBA" id="ARBA00022679"/>
    </source>
</evidence>
<sequence length="369" mass="42828">MRYYIIAGEASGDLHGSNLIKEIYKLDSNAKIKAWGGDKMQSAGAKIVKHYKELSFMGFYEVLKNLNTILKNIEFCKKDILNFNPNKIIFIDYPGFNMRIAKWAKKNKFNTNYYIAPQIWAWNENRIKNIRDNIDNLYVILPFEKKYFEQKHNFPVKFLGHPLLDSIKEYKKSEKKDFFTKHELSNKKEIISILPGSRKQEIKKILGVMLEVIENFPNYQFVIAGAPNINLNFYQDIIKNKNVFIIKNETYALLSNSKASLVTSGTATLEASIFRIPQVVCYKTSFISYFLAKIFVKIKFISLVNLIMDEEIIKELIQSKCSKQNIIKELKKVLDLEKRHNLMSKYDKLISLLGSSGSSKRVAKDIVLK</sequence>
<name>A0A381QBT2_9ZZZZ</name>
<evidence type="ECO:0000256" key="1">
    <source>
        <dbReference type="ARBA" id="ARBA00012687"/>
    </source>
</evidence>